<dbReference type="GO" id="GO:0046872">
    <property type="term" value="F:metal ion binding"/>
    <property type="evidence" value="ECO:0007669"/>
    <property type="project" value="UniProtKB-KW"/>
</dbReference>
<evidence type="ECO:0000313" key="11">
    <source>
        <dbReference type="Proteomes" id="UP000248806"/>
    </source>
</evidence>
<evidence type="ECO:0000256" key="2">
    <source>
        <dbReference type="ARBA" id="ARBA00001946"/>
    </source>
</evidence>
<dbReference type="PANTHER" id="PTHR34448">
    <property type="entry name" value="AMINOPEPTIDASE"/>
    <property type="match status" value="1"/>
</dbReference>
<name>A0A326U7Y7_THEHA</name>
<keyword evidence="11" id="KW-1185">Reference proteome</keyword>
<comment type="cofactor">
    <cofactor evidence="2">
        <name>Mg(2+)</name>
        <dbReference type="ChEBI" id="CHEBI:18420"/>
    </cofactor>
</comment>
<gene>
    <name evidence="10" type="ORF">EI42_02386</name>
</gene>
<dbReference type="GO" id="GO:0004177">
    <property type="term" value="F:aminopeptidase activity"/>
    <property type="evidence" value="ECO:0007669"/>
    <property type="project" value="UniProtKB-KW"/>
</dbReference>
<keyword evidence="7" id="KW-0479">Metal-binding</keyword>
<keyword evidence="5 10" id="KW-0031">Aminopeptidase</keyword>
<protein>
    <submittedName>
        <fullName evidence="10">Aminopeptidase</fullName>
    </submittedName>
</protein>
<evidence type="ECO:0000256" key="8">
    <source>
        <dbReference type="ARBA" id="ARBA00022801"/>
    </source>
</evidence>
<evidence type="ECO:0000256" key="3">
    <source>
        <dbReference type="ARBA" id="ARBA00001947"/>
    </source>
</evidence>
<proteinExistence type="inferred from homology"/>
<evidence type="ECO:0000256" key="6">
    <source>
        <dbReference type="ARBA" id="ARBA00022670"/>
    </source>
</evidence>
<dbReference type="AlphaFoldDB" id="A0A326U7Y7"/>
<comment type="caution">
    <text evidence="10">The sequence shown here is derived from an EMBL/GenBank/DDBJ whole genome shotgun (WGS) entry which is preliminary data.</text>
</comment>
<dbReference type="RefSeq" id="WP_111322095.1">
    <property type="nucleotide sequence ID" value="NZ_BIFX01000003.1"/>
</dbReference>
<dbReference type="PRINTS" id="PR00919">
    <property type="entry name" value="THERMOPTASE"/>
</dbReference>
<comment type="cofactor">
    <cofactor evidence="3">
        <name>Zn(2+)</name>
        <dbReference type="ChEBI" id="CHEBI:29105"/>
    </cofactor>
</comment>
<organism evidence="10 11">
    <name type="scientific">Thermosporothrix hazakensis</name>
    <dbReference type="NCBI Taxonomy" id="644383"/>
    <lineage>
        <taxon>Bacteria</taxon>
        <taxon>Bacillati</taxon>
        <taxon>Chloroflexota</taxon>
        <taxon>Ktedonobacteria</taxon>
        <taxon>Ktedonobacterales</taxon>
        <taxon>Thermosporotrichaceae</taxon>
        <taxon>Thermosporothrix</taxon>
    </lineage>
</organism>
<dbReference type="Pfam" id="PF02073">
    <property type="entry name" value="Peptidase_M29"/>
    <property type="match status" value="1"/>
</dbReference>
<evidence type="ECO:0000256" key="9">
    <source>
        <dbReference type="ARBA" id="ARBA00023049"/>
    </source>
</evidence>
<dbReference type="OrthoDB" id="9803993at2"/>
<accession>A0A326U7Y7</accession>
<dbReference type="InterPro" id="IPR000787">
    <property type="entry name" value="Peptidase_M29"/>
</dbReference>
<dbReference type="GO" id="GO:0006508">
    <property type="term" value="P:proteolysis"/>
    <property type="evidence" value="ECO:0007669"/>
    <property type="project" value="UniProtKB-KW"/>
</dbReference>
<dbReference type="Gene3D" id="3.40.1830.10">
    <property type="entry name" value="Thermophilic metalloprotease (M29)"/>
    <property type="match status" value="1"/>
</dbReference>
<keyword evidence="8" id="KW-0378">Hydrolase</keyword>
<dbReference type="Proteomes" id="UP000248806">
    <property type="component" value="Unassembled WGS sequence"/>
</dbReference>
<evidence type="ECO:0000256" key="5">
    <source>
        <dbReference type="ARBA" id="ARBA00022438"/>
    </source>
</evidence>
<dbReference type="PANTHER" id="PTHR34448:SF1">
    <property type="entry name" value="BLL6088 PROTEIN"/>
    <property type="match status" value="1"/>
</dbReference>
<evidence type="ECO:0000256" key="1">
    <source>
        <dbReference type="ARBA" id="ARBA00001941"/>
    </source>
</evidence>
<dbReference type="InterPro" id="IPR035097">
    <property type="entry name" value="M29_N-terminal"/>
</dbReference>
<evidence type="ECO:0000313" key="10">
    <source>
        <dbReference type="EMBL" id="PZW31289.1"/>
    </source>
</evidence>
<comment type="similarity">
    <text evidence="4">Belongs to the peptidase M29 family.</text>
</comment>
<sequence>MADVYLQKLARVLVHYSFKLKAGERFVIRAPEVAAPLVRAVYREALRAGAHVYPIIHLDGMREIFFQEANDEQLSYTAPVEQFVTEHFDAGLTIWAEQNTRALTRIDPARLALYKRAHATQINRQMQREAEGAFRWCGTLFPTHAHAQDAGMSLADFEAFVYRAELLDEEDPLAAWQKVHDEQKKLVDFLMQHDEIHVVTPDTDVTYRTGGRKWINCDGRYSMPDGEVFSSPIENSVNGTVRFRYPANRDGNLVEDIRLTFRDGKVIESYASRGLEYLNMMLDRDAGARYLGEVAFGTNYNIQEATGHTLFDEKIGGTMHMALGASIRLTGGMNESADHWDLVCDLHEGKVYADGKLCYENGRFLI</sequence>
<dbReference type="EMBL" id="QKUF01000006">
    <property type="protein sequence ID" value="PZW31289.1"/>
    <property type="molecule type" value="Genomic_DNA"/>
</dbReference>
<evidence type="ECO:0000256" key="7">
    <source>
        <dbReference type="ARBA" id="ARBA00022723"/>
    </source>
</evidence>
<dbReference type="GO" id="GO:0008237">
    <property type="term" value="F:metallopeptidase activity"/>
    <property type="evidence" value="ECO:0007669"/>
    <property type="project" value="UniProtKB-KW"/>
</dbReference>
<keyword evidence="6" id="KW-0645">Protease</keyword>
<comment type="cofactor">
    <cofactor evidence="1">
        <name>Co(2+)</name>
        <dbReference type="ChEBI" id="CHEBI:48828"/>
    </cofactor>
</comment>
<dbReference type="InterPro" id="IPR052170">
    <property type="entry name" value="M29_Exopeptidase"/>
</dbReference>
<keyword evidence="9" id="KW-0482">Metalloprotease</keyword>
<dbReference type="SUPFAM" id="SSF144052">
    <property type="entry name" value="Thermophilic metalloprotease-like"/>
    <property type="match status" value="1"/>
</dbReference>
<evidence type="ECO:0000256" key="4">
    <source>
        <dbReference type="ARBA" id="ARBA00008236"/>
    </source>
</evidence>
<reference evidence="10 11" key="1">
    <citation type="submission" date="2018-06" db="EMBL/GenBank/DDBJ databases">
        <title>Genomic Encyclopedia of Archaeal and Bacterial Type Strains, Phase II (KMG-II): from individual species to whole genera.</title>
        <authorList>
            <person name="Goeker M."/>
        </authorList>
    </citation>
    <scope>NUCLEOTIDE SEQUENCE [LARGE SCALE GENOMIC DNA]</scope>
    <source>
        <strain evidence="10 11">ATCC BAA-1881</strain>
    </source>
</reference>